<comment type="caution">
    <text evidence="1">The sequence shown here is derived from an EMBL/GenBank/DDBJ whole genome shotgun (WGS) entry which is preliminary data.</text>
</comment>
<evidence type="ECO:0000313" key="2">
    <source>
        <dbReference type="Proteomes" id="UP000530850"/>
    </source>
</evidence>
<gene>
    <name evidence="1" type="ORF">FHR31_001253</name>
</gene>
<reference evidence="1 2" key="1">
    <citation type="submission" date="2020-08" db="EMBL/GenBank/DDBJ databases">
        <title>Sequencing the genomes of 1000 actinobacteria strains.</title>
        <authorList>
            <person name="Klenk H.-P."/>
        </authorList>
    </citation>
    <scope>NUCLEOTIDE SEQUENCE [LARGE SCALE GENOMIC DNA]</scope>
    <source>
        <strain evidence="1 2">DSM 22242</strain>
    </source>
</reference>
<organism evidence="1 2">
    <name type="scientific">Parvibacter caecicola</name>
    <dbReference type="NCBI Taxonomy" id="747645"/>
    <lineage>
        <taxon>Bacteria</taxon>
        <taxon>Bacillati</taxon>
        <taxon>Actinomycetota</taxon>
        <taxon>Coriobacteriia</taxon>
        <taxon>Coriobacteriales</taxon>
        <taxon>Coriobacteriaceae</taxon>
        <taxon>Parvibacter</taxon>
    </lineage>
</organism>
<dbReference type="RefSeq" id="WP_123185372.1">
    <property type="nucleotide sequence ID" value="NZ_JACHYA010000003.1"/>
</dbReference>
<name>A0A7W5GPK3_9ACTN</name>
<dbReference type="GeneID" id="93356682"/>
<dbReference type="Proteomes" id="UP000530850">
    <property type="component" value="Unassembled WGS sequence"/>
</dbReference>
<dbReference type="AlphaFoldDB" id="A0A7W5GPK3"/>
<dbReference type="EMBL" id="JACHYA010000003">
    <property type="protein sequence ID" value="MBB3171435.1"/>
    <property type="molecule type" value="Genomic_DNA"/>
</dbReference>
<accession>A0A7W5GPK3</accession>
<protein>
    <submittedName>
        <fullName evidence="1">Uncharacterized protein</fullName>
    </submittedName>
</protein>
<proteinExistence type="predicted"/>
<evidence type="ECO:0000313" key="1">
    <source>
        <dbReference type="EMBL" id="MBB3171435.1"/>
    </source>
</evidence>
<sequence length="173" mass="19214">MDEMAKTEIWLDAVPVGEKRNRVACIDVAKLSEIAASSMAKIAQYAQLGKDVLESFEPEEVLIIKIPNDVKSEIDKGVAWLNKRKDGSGILPQVMVETESGRKQVKRMLTAEAMPLVPDDMRRALTQDLNGIYLQQQLPMIAAQLEETLDCVCRIKQGQQGDQPDSLCPGYGR</sequence>